<evidence type="ECO:0000313" key="4">
    <source>
        <dbReference type="Proteomes" id="UP000198504"/>
    </source>
</evidence>
<name>A0A1H8ZF80_9ACTN</name>
<sequence length="189" mass="18640">MVIVVRAGLLVAGAAALLATACSATPEPAQTPGPTVTFESPTPSETASAGACPDGSYRVTGLEGRGEAAAIGKGTGGDIDADFTDGTFTISSDGAQPVTVDIGPTNAQLRFDGTISGTYAGEPSALRLTTKSADGDVSIKGFGFTRTRSASELAGQLLGKGVTAQVTCDDAAGTAAVTLPNASLTLKKS</sequence>
<organism evidence="3 4">
    <name type="scientific">Microlunatus flavus</name>
    <dbReference type="NCBI Taxonomy" id="1036181"/>
    <lineage>
        <taxon>Bacteria</taxon>
        <taxon>Bacillati</taxon>
        <taxon>Actinomycetota</taxon>
        <taxon>Actinomycetes</taxon>
        <taxon>Propionibacteriales</taxon>
        <taxon>Propionibacteriaceae</taxon>
        <taxon>Microlunatus</taxon>
    </lineage>
</organism>
<dbReference type="Proteomes" id="UP000198504">
    <property type="component" value="Unassembled WGS sequence"/>
</dbReference>
<reference evidence="4" key="1">
    <citation type="submission" date="2016-10" db="EMBL/GenBank/DDBJ databases">
        <authorList>
            <person name="Varghese N."/>
            <person name="Submissions S."/>
        </authorList>
    </citation>
    <scope>NUCLEOTIDE SEQUENCE [LARGE SCALE GENOMIC DNA]</scope>
    <source>
        <strain evidence="4">CGMCC 4.6856</strain>
    </source>
</reference>
<keyword evidence="4" id="KW-1185">Reference proteome</keyword>
<feature type="signal peptide" evidence="2">
    <location>
        <begin position="1"/>
        <end position="24"/>
    </location>
</feature>
<evidence type="ECO:0000313" key="3">
    <source>
        <dbReference type="EMBL" id="SEP63066.1"/>
    </source>
</evidence>
<dbReference type="PROSITE" id="PS51257">
    <property type="entry name" value="PROKAR_LIPOPROTEIN"/>
    <property type="match status" value="1"/>
</dbReference>
<feature type="region of interest" description="Disordered" evidence="1">
    <location>
        <begin position="26"/>
        <end position="51"/>
    </location>
</feature>
<protein>
    <recommendedName>
        <fullName evidence="5">Lipoprotein</fullName>
    </recommendedName>
</protein>
<evidence type="ECO:0008006" key="5">
    <source>
        <dbReference type="Google" id="ProtNLM"/>
    </source>
</evidence>
<dbReference type="AlphaFoldDB" id="A0A1H8ZF80"/>
<evidence type="ECO:0000256" key="2">
    <source>
        <dbReference type="SAM" id="SignalP"/>
    </source>
</evidence>
<dbReference type="EMBL" id="FOFA01000001">
    <property type="protein sequence ID" value="SEP63066.1"/>
    <property type="molecule type" value="Genomic_DNA"/>
</dbReference>
<evidence type="ECO:0000256" key="1">
    <source>
        <dbReference type="SAM" id="MobiDB-lite"/>
    </source>
</evidence>
<keyword evidence="2" id="KW-0732">Signal</keyword>
<dbReference type="RefSeq" id="WP_091177287.1">
    <property type="nucleotide sequence ID" value="NZ_FOFA01000001.1"/>
</dbReference>
<feature type="chain" id="PRO_5038707281" description="Lipoprotein" evidence="2">
    <location>
        <begin position="25"/>
        <end position="189"/>
    </location>
</feature>
<gene>
    <name evidence="3" type="ORF">SAMN05421756_101221</name>
</gene>
<feature type="compositionally biased region" description="Polar residues" evidence="1">
    <location>
        <begin position="32"/>
        <end position="47"/>
    </location>
</feature>
<accession>A0A1H8ZF80</accession>
<dbReference type="OrthoDB" id="9851997at2"/>
<proteinExistence type="predicted"/>